<dbReference type="InterPro" id="IPR036249">
    <property type="entry name" value="Thioredoxin-like_sf"/>
</dbReference>
<reference evidence="7" key="1">
    <citation type="submission" date="2020-01" db="EMBL/GenBank/DDBJ databases">
        <title>Sphingomonas sp. strain CSW-10.</title>
        <authorList>
            <person name="Chen W.-M."/>
        </authorList>
    </citation>
    <scope>NUCLEOTIDE SEQUENCE [LARGE SCALE GENOMIC DNA]</scope>
    <source>
        <strain evidence="7">FSY-8</strain>
    </source>
</reference>
<dbReference type="PRINTS" id="PR01011">
    <property type="entry name" value="GLUTPROXDASE"/>
</dbReference>
<keyword evidence="3 4" id="KW-0560">Oxidoreductase</keyword>
<dbReference type="CDD" id="cd00340">
    <property type="entry name" value="GSH_Peroxidase"/>
    <property type="match status" value="1"/>
</dbReference>
<dbReference type="Pfam" id="PF00255">
    <property type="entry name" value="GSHPx"/>
    <property type="match status" value="1"/>
</dbReference>
<keyword evidence="7" id="KW-1185">Reference proteome</keyword>
<evidence type="ECO:0000256" key="2">
    <source>
        <dbReference type="ARBA" id="ARBA00022559"/>
    </source>
</evidence>
<dbReference type="PIRSF" id="PIRSF000303">
    <property type="entry name" value="Glutathion_perox"/>
    <property type="match status" value="1"/>
</dbReference>
<evidence type="ECO:0000256" key="3">
    <source>
        <dbReference type="ARBA" id="ARBA00023002"/>
    </source>
</evidence>
<protein>
    <recommendedName>
        <fullName evidence="4">Glutathione peroxidase</fullName>
    </recommendedName>
</protein>
<dbReference type="InterPro" id="IPR029760">
    <property type="entry name" value="GPX_CS"/>
</dbReference>
<dbReference type="SUPFAM" id="SSF52833">
    <property type="entry name" value="Thioredoxin-like"/>
    <property type="match status" value="1"/>
</dbReference>
<dbReference type="Proteomes" id="UP000753724">
    <property type="component" value="Unassembled WGS sequence"/>
</dbReference>
<feature type="domain" description="Thioredoxin" evidence="5">
    <location>
        <begin position="1"/>
        <end position="163"/>
    </location>
</feature>
<dbReference type="GO" id="GO:0004601">
    <property type="term" value="F:peroxidase activity"/>
    <property type="evidence" value="ECO:0007669"/>
    <property type="project" value="UniProtKB-KW"/>
</dbReference>
<gene>
    <name evidence="6" type="ORF">GTZ99_05155</name>
</gene>
<evidence type="ECO:0000313" key="7">
    <source>
        <dbReference type="Proteomes" id="UP000753724"/>
    </source>
</evidence>
<comment type="similarity">
    <text evidence="1 4">Belongs to the glutathione peroxidase family.</text>
</comment>
<evidence type="ECO:0000313" key="6">
    <source>
        <dbReference type="EMBL" id="NBC35940.1"/>
    </source>
</evidence>
<evidence type="ECO:0000256" key="1">
    <source>
        <dbReference type="ARBA" id="ARBA00006926"/>
    </source>
</evidence>
<dbReference type="InterPro" id="IPR029759">
    <property type="entry name" value="GPX_AS"/>
</dbReference>
<keyword evidence="2 4" id="KW-0575">Peroxidase</keyword>
<dbReference type="EMBL" id="JAAAPO010000002">
    <property type="protein sequence ID" value="NBC35940.1"/>
    <property type="molecule type" value="Genomic_DNA"/>
</dbReference>
<proteinExistence type="inferred from homology"/>
<dbReference type="PROSITE" id="PS00460">
    <property type="entry name" value="GLUTATHIONE_PEROXID_1"/>
    <property type="match status" value="1"/>
</dbReference>
<dbReference type="Gene3D" id="3.40.30.10">
    <property type="entry name" value="Glutaredoxin"/>
    <property type="match status" value="1"/>
</dbReference>
<dbReference type="InterPro" id="IPR013766">
    <property type="entry name" value="Thioredoxin_domain"/>
</dbReference>
<dbReference type="InterPro" id="IPR000889">
    <property type="entry name" value="Glutathione_peroxidase"/>
</dbReference>
<dbReference type="RefSeq" id="WP_161717223.1">
    <property type="nucleotide sequence ID" value="NZ_JAAAPO010000002.1"/>
</dbReference>
<dbReference type="PANTHER" id="PTHR11592:SF78">
    <property type="entry name" value="GLUTATHIONE PEROXIDASE"/>
    <property type="match status" value="1"/>
</dbReference>
<accession>A0ABW9XBR9</accession>
<evidence type="ECO:0000259" key="5">
    <source>
        <dbReference type="PROSITE" id="PS51352"/>
    </source>
</evidence>
<dbReference type="PROSITE" id="PS51352">
    <property type="entry name" value="THIOREDOXIN_2"/>
    <property type="match status" value="1"/>
</dbReference>
<evidence type="ECO:0000256" key="4">
    <source>
        <dbReference type="RuleBase" id="RU000499"/>
    </source>
</evidence>
<dbReference type="PANTHER" id="PTHR11592">
    <property type="entry name" value="GLUTATHIONE PEROXIDASE"/>
    <property type="match status" value="1"/>
</dbReference>
<organism evidence="6 7">
    <name type="scientific">Novosphingobium ovatum</name>
    <dbReference type="NCBI Taxonomy" id="1908523"/>
    <lineage>
        <taxon>Bacteria</taxon>
        <taxon>Pseudomonadati</taxon>
        <taxon>Pseudomonadota</taxon>
        <taxon>Alphaproteobacteria</taxon>
        <taxon>Sphingomonadales</taxon>
        <taxon>Sphingomonadaceae</taxon>
        <taxon>Novosphingobium</taxon>
    </lineage>
</organism>
<dbReference type="PROSITE" id="PS00763">
    <property type="entry name" value="GLUTATHIONE_PEROXID_2"/>
    <property type="match status" value="1"/>
</dbReference>
<dbReference type="PROSITE" id="PS51355">
    <property type="entry name" value="GLUTATHIONE_PEROXID_3"/>
    <property type="match status" value="1"/>
</dbReference>
<comment type="caution">
    <text evidence="6">The sequence shown here is derived from an EMBL/GenBank/DDBJ whole genome shotgun (WGS) entry which is preliminary data.</text>
</comment>
<name>A0ABW9XBR9_9SPHN</name>
<sequence length="163" mass="17666">MGAPQTIADFTATLPNGEAVSLAGHLGKVVLVVNTASHCGFTPQYDGLEALWRRFGAQGFAVLAFPCNQFGGQEPGDADEIAQFCRVNHGVTFPLMAKVEVNGAATPPLWQWLKANAPGIFGTQKIKWNFTKFLIDRDGRVLRRYAPTAKPERIAADIARLLA</sequence>